<sequence length="81" mass="9107">MASLRTDMPWTTSGKSGKYTGSVNSMNRPDGQGKIQYNDGESYYEGGWKNGERAFNRSCIYPCICRTFYLLAMFPTTSCHA</sequence>
<proteinExistence type="predicted"/>
<protein>
    <recommendedName>
        <fullName evidence="4">MORN repeat protein</fullName>
    </recommendedName>
</protein>
<dbReference type="SUPFAM" id="SSF82185">
    <property type="entry name" value="Histone H3 K4-specific methyltransferase SET7/9 N-terminal domain"/>
    <property type="match status" value="1"/>
</dbReference>
<evidence type="ECO:0008006" key="4">
    <source>
        <dbReference type="Google" id="ProtNLM"/>
    </source>
</evidence>
<accession>A0A5N5XCY8</accession>
<feature type="region of interest" description="Disordered" evidence="1">
    <location>
        <begin position="1"/>
        <end position="34"/>
    </location>
</feature>
<keyword evidence="3" id="KW-1185">Reference proteome</keyword>
<organism evidence="2 3">
    <name type="scientific">Aspergillus leporis</name>
    <dbReference type="NCBI Taxonomy" id="41062"/>
    <lineage>
        <taxon>Eukaryota</taxon>
        <taxon>Fungi</taxon>
        <taxon>Dikarya</taxon>
        <taxon>Ascomycota</taxon>
        <taxon>Pezizomycotina</taxon>
        <taxon>Eurotiomycetes</taxon>
        <taxon>Eurotiomycetidae</taxon>
        <taxon>Eurotiales</taxon>
        <taxon>Aspergillaceae</taxon>
        <taxon>Aspergillus</taxon>
        <taxon>Aspergillus subgen. Circumdati</taxon>
    </lineage>
</organism>
<dbReference type="EMBL" id="ML732171">
    <property type="protein sequence ID" value="KAB8077222.1"/>
    <property type="molecule type" value="Genomic_DNA"/>
</dbReference>
<gene>
    <name evidence="2" type="ORF">BDV29DRAFT_168603</name>
</gene>
<name>A0A5N5XCY8_9EURO</name>
<dbReference type="OrthoDB" id="294378at2759"/>
<dbReference type="AlphaFoldDB" id="A0A5N5XCY8"/>
<feature type="compositionally biased region" description="Polar residues" evidence="1">
    <location>
        <begin position="9"/>
        <end position="27"/>
    </location>
</feature>
<dbReference type="Proteomes" id="UP000326565">
    <property type="component" value="Unassembled WGS sequence"/>
</dbReference>
<reference evidence="2 3" key="1">
    <citation type="submission" date="2019-04" db="EMBL/GenBank/DDBJ databases">
        <title>Friends and foes A comparative genomics study of 23 Aspergillus species from section Flavi.</title>
        <authorList>
            <consortium name="DOE Joint Genome Institute"/>
            <person name="Kjaerbolling I."/>
            <person name="Vesth T."/>
            <person name="Frisvad J.C."/>
            <person name="Nybo J.L."/>
            <person name="Theobald S."/>
            <person name="Kildgaard S."/>
            <person name="Isbrandt T."/>
            <person name="Kuo A."/>
            <person name="Sato A."/>
            <person name="Lyhne E.K."/>
            <person name="Kogle M.E."/>
            <person name="Wiebenga A."/>
            <person name="Kun R.S."/>
            <person name="Lubbers R.J."/>
            <person name="Makela M.R."/>
            <person name="Barry K."/>
            <person name="Chovatia M."/>
            <person name="Clum A."/>
            <person name="Daum C."/>
            <person name="Haridas S."/>
            <person name="He G."/>
            <person name="LaButti K."/>
            <person name="Lipzen A."/>
            <person name="Mondo S."/>
            <person name="Riley R."/>
            <person name="Salamov A."/>
            <person name="Simmons B.A."/>
            <person name="Magnuson J.K."/>
            <person name="Henrissat B."/>
            <person name="Mortensen U.H."/>
            <person name="Larsen T.O."/>
            <person name="Devries R.P."/>
            <person name="Grigoriev I.V."/>
            <person name="Machida M."/>
            <person name="Baker S.E."/>
            <person name="Andersen M.R."/>
        </authorList>
    </citation>
    <scope>NUCLEOTIDE SEQUENCE [LARGE SCALE GENOMIC DNA]</scope>
    <source>
        <strain evidence="2 3">CBS 151.66</strain>
    </source>
</reference>
<dbReference type="Gene3D" id="2.20.110.10">
    <property type="entry name" value="Histone H3 K4-specific methyltransferase SET7/9 N-terminal domain"/>
    <property type="match status" value="1"/>
</dbReference>
<evidence type="ECO:0000256" key="1">
    <source>
        <dbReference type="SAM" id="MobiDB-lite"/>
    </source>
</evidence>
<evidence type="ECO:0000313" key="2">
    <source>
        <dbReference type="EMBL" id="KAB8077222.1"/>
    </source>
</evidence>
<evidence type="ECO:0000313" key="3">
    <source>
        <dbReference type="Proteomes" id="UP000326565"/>
    </source>
</evidence>